<sequence>MAEELTVTNDQPRYPRIDQSAKGTAMSMIANELEARRAKTEKLRLMRKEAEAAAPAPVEKKKRVRKAAR</sequence>
<feature type="compositionally biased region" description="Basic residues" evidence="1">
    <location>
        <begin position="60"/>
        <end position="69"/>
    </location>
</feature>
<evidence type="ECO:0000256" key="1">
    <source>
        <dbReference type="SAM" id="MobiDB-lite"/>
    </source>
</evidence>
<feature type="region of interest" description="Disordered" evidence="1">
    <location>
        <begin position="1"/>
        <end position="22"/>
    </location>
</feature>
<organism evidence="2">
    <name type="scientific">Aureimonas frigidaquae</name>
    <dbReference type="NCBI Taxonomy" id="424757"/>
    <lineage>
        <taxon>Bacteria</taxon>
        <taxon>Pseudomonadati</taxon>
        <taxon>Pseudomonadota</taxon>
        <taxon>Alphaproteobacteria</taxon>
        <taxon>Hyphomicrobiales</taxon>
        <taxon>Aurantimonadaceae</taxon>
        <taxon>Aureimonas</taxon>
    </lineage>
</organism>
<accession>A0A0P0Z3G2</accession>
<dbReference type="RefSeq" id="WP_157069802.1">
    <property type="nucleotide sequence ID" value="NZ_BBWR01000002.1"/>
</dbReference>
<proteinExistence type="predicted"/>
<dbReference type="EMBL" id="LC066377">
    <property type="protein sequence ID" value="BAT28514.1"/>
    <property type="molecule type" value="Genomic_DNA"/>
</dbReference>
<dbReference type="AlphaFoldDB" id="A0A0P0Z3G2"/>
<evidence type="ECO:0000313" key="2">
    <source>
        <dbReference type="EMBL" id="BAT28514.1"/>
    </source>
</evidence>
<reference evidence="2" key="1">
    <citation type="journal article" date="2015" name="Proc. Natl. Acad. Sci. U.S.A.">
        <title>Bacterial clade with the ribosomal RNA operon on a small plasmid rather than the chromosome.</title>
        <authorList>
            <person name="Anda M."/>
            <person name="Ohtsubo Y."/>
            <person name="Okubo T."/>
            <person name="Sugawara M."/>
            <person name="Nagata Y."/>
            <person name="Tsuda M."/>
            <person name="Minamisawa K."/>
            <person name="Mitsui H."/>
        </authorList>
    </citation>
    <scope>NUCLEOTIDE SEQUENCE</scope>
    <source>
        <strain evidence="2">JCM 14755</strain>
    </source>
</reference>
<protein>
    <submittedName>
        <fullName evidence="2">Uncharacterized protein</fullName>
    </submittedName>
</protein>
<feature type="region of interest" description="Disordered" evidence="1">
    <location>
        <begin position="48"/>
        <end position="69"/>
    </location>
</feature>
<name>A0A0P0Z3G2_9HYPH</name>
<feature type="compositionally biased region" description="Polar residues" evidence="1">
    <location>
        <begin position="1"/>
        <end position="11"/>
    </location>
</feature>